<dbReference type="Pfam" id="PF22483">
    <property type="entry name" value="Mu-transpos_C_2"/>
    <property type="match status" value="1"/>
</dbReference>
<protein>
    <recommendedName>
        <fullName evidence="1">Transposase for insertion sequence element IS21-like C-terminal domain-containing protein</fullName>
    </recommendedName>
</protein>
<dbReference type="PANTHER" id="PTHR35004:SF7">
    <property type="entry name" value="INTEGRASE PROTEIN"/>
    <property type="match status" value="1"/>
</dbReference>
<reference evidence="2" key="1">
    <citation type="submission" date="2022-03" db="EMBL/GenBank/DDBJ databases">
        <title>Genome Encyclopedia of Bacteria and Archaea VI: Functional Genomics of Type Strains.</title>
        <authorList>
            <person name="Whitman W."/>
        </authorList>
    </citation>
    <scope>NUCLEOTIDE SEQUENCE</scope>
    <source>
        <strain evidence="2">HSC-15S17</strain>
    </source>
</reference>
<proteinExistence type="predicted"/>
<keyword evidence="3" id="KW-1185">Reference proteome</keyword>
<accession>A0ABT1GNY7</accession>
<evidence type="ECO:0000259" key="1">
    <source>
        <dbReference type="Pfam" id="PF22483"/>
    </source>
</evidence>
<dbReference type="Proteomes" id="UP001162889">
    <property type="component" value="Unassembled WGS sequence"/>
</dbReference>
<dbReference type="InterPro" id="IPR054353">
    <property type="entry name" value="IstA-like_C"/>
</dbReference>
<evidence type="ECO:0000313" key="2">
    <source>
        <dbReference type="EMBL" id="MCP2010702.1"/>
    </source>
</evidence>
<evidence type="ECO:0000313" key="3">
    <source>
        <dbReference type="Proteomes" id="UP001162889"/>
    </source>
</evidence>
<gene>
    <name evidence="2" type="ORF">L1274_004444</name>
</gene>
<sequence>MHLRDKLSLHEISKRLGGVPRRGIYDNIKTAVDKVDKVNKVNKVDKVNKVNKVNKGRGRIVNARFAVMCAHYLFDADFCNVASGWGKGVVEKNVQDNRRRIWIEAQTRQFASFIELNVWLGQRCRALWGELRHPEYPALSVADMLEQEPSQMMPMPMPMPMPTPFDGYVERPARVSSTCLVTVSRNRYSVPCELAGQMVSTRLYPGGVSVVASHERVAERGQVRYDWEHYMPLVQRKPGGAAQWRALH</sequence>
<name>A0ABT1GNY7_9BURK</name>
<dbReference type="PANTHER" id="PTHR35004">
    <property type="entry name" value="TRANSPOSASE RV3428C-RELATED"/>
    <property type="match status" value="1"/>
</dbReference>
<organism evidence="2 3">
    <name type="scientific">Duganella violaceipulchra</name>
    <dbReference type="NCBI Taxonomy" id="2849652"/>
    <lineage>
        <taxon>Bacteria</taxon>
        <taxon>Pseudomonadati</taxon>
        <taxon>Pseudomonadota</taxon>
        <taxon>Betaproteobacteria</taxon>
        <taxon>Burkholderiales</taxon>
        <taxon>Oxalobacteraceae</taxon>
        <taxon>Telluria group</taxon>
        <taxon>Duganella</taxon>
    </lineage>
</organism>
<comment type="caution">
    <text evidence="2">The sequence shown here is derived from an EMBL/GenBank/DDBJ whole genome shotgun (WGS) entry which is preliminary data.</text>
</comment>
<dbReference type="EMBL" id="JALJZU010000009">
    <property type="protein sequence ID" value="MCP2010702.1"/>
    <property type="molecule type" value="Genomic_DNA"/>
</dbReference>
<feature type="domain" description="Transposase for insertion sequence element IS21-like C-terminal" evidence="1">
    <location>
        <begin position="162"/>
        <end position="223"/>
    </location>
</feature>